<dbReference type="RefSeq" id="WP_193190360.1">
    <property type="nucleotide sequence ID" value="NZ_JACZFR010000012.1"/>
</dbReference>
<keyword evidence="2" id="KW-1185">Reference proteome</keyword>
<evidence type="ECO:0000313" key="1">
    <source>
        <dbReference type="EMBL" id="MFC6633947.1"/>
    </source>
</evidence>
<sequence>MSLPSQYLEIRIREETLISLLAQRRLRAEDLRGLTPRARRQLRRVLLQSLLSDPGLNLTL</sequence>
<name>A0ABW1YPF0_9GAMM</name>
<evidence type="ECO:0000313" key="2">
    <source>
        <dbReference type="Proteomes" id="UP001596425"/>
    </source>
</evidence>
<comment type="caution">
    <text evidence="1">The sequence shown here is derived from an EMBL/GenBank/DDBJ whole genome shotgun (WGS) entry which is preliminary data.</text>
</comment>
<dbReference type="Proteomes" id="UP001596425">
    <property type="component" value="Unassembled WGS sequence"/>
</dbReference>
<gene>
    <name evidence="1" type="ORF">ACFQBM_11660</name>
</gene>
<reference evidence="2" key="1">
    <citation type="journal article" date="2019" name="Int. J. Syst. Evol. Microbiol.">
        <title>The Global Catalogue of Microorganisms (GCM) 10K type strain sequencing project: providing services to taxonomists for standard genome sequencing and annotation.</title>
        <authorList>
            <consortium name="The Broad Institute Genomics Platform"/>
            <consortium name="The Broad Institute Genome Sequencing Center for Infectious Disease"/>
            <person name="Wu L."/>
            <person name="Ma J."/>
        </authorList>
    </citation>
    <scope>NUCLEOTIDE SEQUENCE [LARGE SCALE GENOMIC DNA]</scope>
    <source>
        <strain evidence="2">CGMCC 1.13718</strain>
    </source>
</reference>
<protein>
    <recommendedName>
        <fullName evidence="3">Transcriptional regulator</fullName>
    </recommendedName>
</protein>
<evidence type="ECO:0008006" key="3">
    <source>
        <dbReference type="Google" id="ProtNLM"/>
    </source>
</evidence>
<dbReference type="EMBL" id="JBHSVR010000001">
    <property type="protein sequence ID" value="MFC6633947.1"/>
    <property type="molecule type" value="Genomic_DNA"/>
</dbReference>
<accession>A0ABW1YPF0</accession>
<organism evidence="1 2">
    <name type="scientific">Microbulbifer taiwanensis</name>
    <dbReference type="NCBI Taxonomy" id="986746"/>
    <lineage>
        <taxon>Bacteria</taxon>
        <taxon>Pseudomonadati</taxon>
        <taxon>Pseudomonadota</taxon>
        <taxon>Gammaproteobacteria</taxon>
        <taxon>Cellvibrionales</taxon>
        <taxon>Microbulbiferaceae</taxon>
        <taxon>Microbulbifer</taxon>
    </lineage>
</organism>
<proteinExistence type="predicted"/>